<organism evidence="2 3">
    <name type="scientific">Pyrenophora tritici-repentis (strain Pt-1C-BFP)</name>
    <name type="common">Wheat tan spot fungus</name>
    <name type="synonym">Drechslera tritici-repentis</name>
    <dbReference type="NCBI Taxonomy" id="426418"/>
    <lineage>
        <taxon>Eukaryota</taxon>
        <taxon>Fungi</taxon>
        <taxon>Dikarya</taxon>
        <taxon>Ascomycota</taxon>
        <taxon>Pezizomycotina</taxon>
        <taxon>Dothideomycetes</taxon>
        <taxon>Pleosporomycetidae</taxon>
        <taxon>Pleosporales</taxon>
        <taxon>Pleosporineae</taxon>
        <taxon>Pleosporaceae</taxon>
        <taxon>Pyrenophora</taxon>
    </lineage>
</organism>
<proteinExistence type="predicted"/>
<dbReference type="HOGENOM" id="CLU_883223_0_0_1"/>
<accession>B2VUB0</accession>
<feature type="compositionally biased region" description="Basic and acidic residues" evidence="1">
    <location>
        <begin position="304"/>
        <end position="315"/>
    </location>
</feature>
<dbReference type="Proteomes" id="UP000001471">
    <property type="component" value="Unassembled WGS sequence"/>
</dbReference>
<feature type="compositionally biased region" description="Polar residues" evidence="1">
    <location>
        <begin position="234"/>
        <end position="248"/>
    </location>
</feature>
<dbReference type="EMBL" id="DS231615">
    <property type="protein sequence ID" value="EDU41521.1"/>
    <property type="molecule type" value="Genomic_DNA"/>
</dbReference>
<dbReference type="AlphaFoldDB" id="B2VUB0"/>
<gene>
    <name evidence="2" type="ORF">PTRG_02083</name>
</gene>
<feature type="compositionally biased region" description="Basic and acidic residues" evidence="1">
    <location>
        <begin position="267"/>
        <end position="279"/>
    </location>
</feature>
<feature type="compositionally biased region" description="Polar residues" evidence="1">
    <location>
        <begin position="48"/>
        <end position="60"/>
    </location>
</feature>
<name>B2VUB0_PYRTR</name>
<feature type="compositionally biased region" description="Basic and acidic residues" evidence="1">
    <location>
        <begin position="285"/>
        <end position="297"/>
    </location>
</feature>
<sequence length="315" mass="34727">MSASDVDVAPPAHKSSSHGRPLRKRARSAVEAEAALRKKQCTLAPTAANINPLHTPSPSHSEPYLRSPRKSQRLRDRPVAAAAATEGEVEAHSASYQPDARSIGNRTAALVNPSHNVPILSPPISSSSLYVAALDLDAVADVSKPTTRSQTSLKRTRTPSPRKTLRDLSMLNKPIEYVSSRSRLPLKTSLHWQALGSIYRDKDMIDHDADRKGVELKYETLLEIHAEAQQCADSGSHEAQWNTKTSFSHTEDETSFSHTEDETSFSHTKDETGFSHTEDETSFSHTKDETGFSHTEDETSFSHTENEHTVPARES</sequence>
<feature type="region of interest" description="Disordered" evidence="1">
    <location>
        <begin position="1"/>
        <end position="99"/>
    </location>
</feature>
<dbReference type="InParanoid" id="B2VUB0"/>
<feature type="compositionally biased region" description="Basic residues" evidence="1">
    <location>
        <begin position="15"/>
        <end position="27"/>
    </location>
</feature>
<evidence type="ECO:0000313" key="3">
    <source>
        <dbReference type="Proteomes" id="UP000001471"/>
    </source>
</evidence>
<evidence type="ECO:0000256" key="1">
    <source>
        <dbReference type="SAM" id="MobiDB-lite"/>
    </source>
</evidence>
<dbReference type="eggNOG" id="ENOG502S4KF">
    <property type="taxonomic scope" value="Eukaryota"/>
</dbReference>
<evidence type="ECO:0000313" key="2">
    <source>
        <dbReference type="EMBL" id="EDU41521.1"/>
    </source>
</evidence>
<protein>
    <submittedName>
        <fullName evidence="2">Uncharacterized protein</fullName>
    </submittedName>
</protein>
<feature type="region of interest" description="Disordered" evidence="1">
    <location>
        <begin position="234"/>
        <end position="315"/>
    </location>
</feature>
<reference evidence="3" key="1">
    <citation type="journal article" date="2013" name="G3 (Bethesda)">
        <title>Comparative genomics of a plant-pathogenic fungus, Pyrenophora tritici-repentis, reveals transduplication and the impact of repeat elements on pathogenicity and population divergence.</title>
        <authorList>
            <person name="Manning V.A."/>
            <person name="Pandelova I."/>
            <person name="Dhillon B."/>
            <person name="Wilhelm L.J."/>
            <person name="Goodwin S.B."/>
            <person name="Berlin A.M."/>
            <person name="Figueroa M."/>
            <person name="Freitag M."/>
            <person name="Hane J.K."/>
            <person name="Henrissat B."/>
            <person name="Holman W.H."/>
            <person name="Kodira C.D."/>
            <person name="Martin J."/>
            <person name="Oliver R.P."/>
            <person name="Robbertse B."/>
            <person name="Schackwitz W."/>
            <person name="Schwartz D.C."/>
            <person name="Spatafora J.W."/>
            <person name="Turgeon B.G."/>
            <person name="Yandava C."/>
            <person name="Young S."/>
            <person name="Zhou S."/>
            <person name="Zeng Q."/>
            <person name="Grigoriev I.V."/>
            <person name="Ma L.-J."/>
            <person name="Ciuffetti L.M."/>
        </authorList>
    </citation>
    <scope>NUCLEOTIDE SEQUENCE [LARGE SCALE GENOMIC DNA]</scope>
    <source>
        <strain evidence="3">Pt-1C-BFP</strain>
    </source>
</reference>